<dbReference type="Gene3D" id="1.25.40.10">
    <property type="entry name" value="Tetratricopeptide repeat domain"/>
    <property type="match status" value="1"/>
</dbReference>
<keyword evidence="2" id="KW-1185">Reference proteome</keyword>
<sequence length="187" mass="21308">MQIKSHIADDLRRRATSPKKLAAALPKERKTVETMRELALDDPSELNVSHLGREASRLADHLLLADEFDEALRLKEEAIGVWRKLDRPKARFLAELDAAEIVFELGRHDEALAELERLVEASEDEPFGVYRDFVLELRARCLARCARVDDARADLDEALALRRERGNARQIEQTERLVALVDGFTAR</sequence>
<accession>A0A4Y6PQM5</accession>
<protein>
    <recommendedName>
        <fullName evidence="3">Tetratricopeptide repeat protein</fullName>
    </recommendedName>
</protein>
<dbReference type="EMBL" id="CP041186">
    <property type="protein sequence ID" value="QDG50624.1"/>
    <property type="molecule type" value="Genomic_DNA"/>
</dbReference>
<evidence type="ECO:0008006" key="3">
    <source>
        <dbReference type="Google" id="ProtNLM"/>
    </source>
</evidence>
<evidence type="ECO:0000313" key="2">
    <source>
        <dbReference type="Proteomes" id="UP000315995"/>
    </source>
</evidence>
<organism evidence="1 2">
    <name type="scientific">Persicimonas caeni</name>
    <dbReference type="NCBI Taxonomy" id="2292766"/>
    <lineage>
        <taxon>Bacteria</taxon>
        <taxon>Deltaproteobacteria</taxon>
        <taxon>Bradymonadales</taxon>
        <taxon>Bradymonadaceae</taxon>
        <taxon>Persicimonas</taxon>
    </lineage>
</organism>
<accession>A0A5B8Y1M8</accession>
<dbReference type="Proteomes" id="UP000315995">
    <property type="component" value="Chromosome"/>
</dbReference>
<name>A0A4Y6PQM5_PERCE</name>
<dbReference type="AlphaFoldDB" id="A0A4Y6PQM5"/>
<dbReference type="RefSeq" id="WP_141197116.1">
    <property type="nucleotide sequence ID" value="NZ_CP041186.1"/>
</dbReference>
<proteinExistence type="predicted"/>
<evidence type="ECO:0000313" key="1">
    <source>
        <dbReference type="EMBL" id="QDG50624.1"/>
    </source>
</evidence>
<dbReference type="InterPro" id="IPR011990">
    <property type="entry name" value="TPR-like_helical_dom_sf"/>
</dbReference>
<reference evidence="1 2" key="1">
    <citation type="submission" date="2019-06" db="EMBL/GenBank/DDBJ databases">
        <title>Persicimonas caeni gen. nov., sp. nov., a predatory bacterium isolated from solar saltern.</title>
        <authorList>
            <person name="Wang S."/>
        </authorList>
    </citation>
    <scope>NUCLEOTIDE SEQUENCE [LARGE SCALE GENOMIC DNA]</scope>
    <source>
        <strain evidence="1 2">YN101</strain>
    </source>
</reference>
<dbReference type="SUPFAM" id="SSF48452">
    <property type="entry name" value="TPR-like"/>
    <property type="match status" value="1"/>
</dbReference>
<gene>
    <name evidence="1" type="ORF">FIV42_07730</name>
</gene>